<dbReference type="Proteomes" id="UP000261948">
    <property type="component" value="Unassembled WGS sequence"/>
</dbReference>
<name>A0A373FUF2_COMTE</name>
<protein>
    <submittedName>
        <fullName evidence="1">Uncharacterized protein</fullName>
    </submittedName>
</protein>
<dbReference type="OrthoDB" id="8656237at2"/>
<reference evidence="1 2" key="1">
    <citation type="submission" date="2018-08" db="EMBL/GenBank/DDBJ databases">
        <title>Comamonas testosteroni strain SWCO2.</title>
        <authorList>
            <person name="Jiang N."/>
            <person name="Zhang X.Z."/>
        </authorList>
    </citation>
    <scope>NUCLEOTIDE SEQUENCE [LARGE SCALE GENOMIC DNA]</scope>
    <source>
        <strain evidence="1 2">SWCO2</strain>
    </source>
</reference>
<evidence type="ECO:0000313" key="1">
    <source>
        <dbReference type="EMBL" id="RGE47172.1"/>
    </source>
</evidence>
<organism evidence="1 2">
    <name type="scientific">Comamonas testosteroni</name>
    <name type="common">Pseudomonas testosteroni</name>
    <dbReference type="NCBI Taxonomy" id="285"/>
    <lineage>
        <taxon>Bacteria</taxon>
        <taxon>Pseudomonadati</taxon>
        <taxon>Pseudomonadota</taxon>
        <taxon>Betaproteobacteria</taxon>
        <taxon>Burkholderiales</taxon>
        <taxon>Comamonadaceae</taxon>
        <taxon>Comamonas</taxon>
    </lineage>
</organism>
<keyword evidence="2" id="KW-1185">Reference proteome</keyword>
<dbReference type="AlphaFoldDB" id="A0A373FUF2"/>
<proteinExistence type="predicted"/>
<gene>
    <name evidence="1" type="ORF">DZC30_01600</name>
</gene>
<dbReference type="EMBL" id="QURR01000001">
    <property type="protein sequence ID" value="RGE47172.1"/>
    <property type="molecule type" value="Genomic_DNA"/>
</dbReference>
<sequence>MGSVLALVGVAALTACDEAPPPPSDEAIATRDAPPEHVFRGELGGQPVYLLLHRCEVYSVTPKEKGEVAWESVLALEFYPFGSACDRQSMEYKNGALTVRLGRMAFGAGGCCIRSGTFRSTDGRNWKKISDRA</sequence>
<evidence type="ECO:0000313" key="2">
    <source>
        <dbReference type="Proteomes" id="UP000261948"/>
    </source>
</evidence>
<accession>A0A373FUF2</accession>
<comment type="caution">
    <text evidence="1">The sequence shown here is derived from an EMBL/GenBank/DDBJ whole genome shotgun (WGS) entry which is preliminary data.</text>
</comment>